<evidence type="ECO:0000256" key="1">
    <source>
        <dbReference type="ARBA" id="ARBA00006767"/>
    </source>
</evidence>
<dbReference type="InterPro" id="IPR050437">
    <property type="entry name" value="Ribos_protein_bS1-like"/>
</dbReference>
<feature type="domain" description="S1 motif" evidence="5">
    <location>
        <begin position="121"/>
        <end position="190"/>
    </location>
</feature>
<dbReference type="AlphaFoldDB" id="A0A8J6CFX0"/>
<evidence type="ECO:0000313" key="6">
    <source>
        <dbReference type="EMBL" id="KAG8468455.1"/>
    </source>
</evidence>
<dbReference type="OMA" id="ISHDRIV"/>
<evidence type="ECO:0000256" key="4">
    <source>
        <dbReference type="SAM" id="SignalP"/>
    </source>
</evidence>
<protein>
    <recommendedName>
        <fullName evidence="5">S1 motif domain-containing protein</fullName>
    </recommendedName>
</protein>
<dbReference type="GO" id="GO:0003735">
    <property type="term" value="F:structural constituent of ribosome"/>
    <property type="evidence" value="ECO:0007669"/>
    <property type="project" value="TreeGrafter"/>
</dbReference>
<keyword evidence="2" id="KW-0689">Ribosomal protein</keyword>
<dbReference type="InterPro" id="IPR012340">
    <property type="entry name" value="NA-bd_OB-fold"/>
</dbReference>
<dbReference type="GO" id="GO:0006412">
    <property type="term" value="P:translation"/>
    <property type="evidence" value="ECO:0007669"/>
    <property type="project" value="TreeGrafter"/>
</dbReference>
<dbReference type="GO" id="GO:1990904">
    <property type="term" value="C:ribonucleoprotein complex"/>
    <property type="evidence" value="ECO:0007669"/>
    <property type="project" value="UniProtKB-KW"/>
</dbReference>
<dbReference type="Proteomes" id="UP000751190">
    <property type="component" value="Unassembled WGS sequence"/>
</dbReference>
<dbReference type="GO" id="GO:0003729">
    <property type="term" value="F:mRNA binding"/>
    <property type="evidence" value="ECO:0007669"/>
    <property type="project" value="TreeGrafter"/>
</dbReference>
<evidence type="ECO:0000259" key="5">
    <source>
        <dbReference type="PROSITE" id="PS50126"/>
    </source>
</evidence>
<dbReference type="InterPro" id="IPR003029">
    <property type="entry name" value="S1_domain"/>
</dbReference>
<accession>A0A8J6CFX0</accession>
<dbReference type="PANTHER" id="PTHR10724:SF7">
    <property type="entry name" value="SMALL RIBOSOMAL SUBUNIT PROTEIN BS1C"/>
    <property type="match status" value="1"/>
</dbReference>
<dbReference type="EMBL" id="JAGTXO010000004">
    <property type="protein sequence ID" value="KAG8468455.1"/>
    <property type="molecule type" value="Genomic_DNA"/>
</dbReference>
<keyword evidence="7" id="KW-1185">Reference proteome</keyword>
<comment type="caution">
    <text evidence="6">The sequence shown here is derived from an EMBL/GenBank/DDBJ whole genome shotgun (WGS) entry which is preliminary data.</text>
</comment>
<gene>
    <name evidence="6" type="ORF">KFE25_013538</name>
</gene>
<dbReference type="GO" id="GO:0005840">
    <property type="term" value="C:ribosome"/>
    <property type="evidence" value="ECO:0007669"/>
    <property type="project" value="UniProtKB-KW"/>
</dbReference>
<dbReference type="CDD" id="cd04465">
    <property type="entry name" value="S1_RPS1_repeat_ec2_hs2"/>
    <property type="match status" value="1"/>
</dbReference>
<dbReference type="SMART" id="SM00316">
    <property type="entry name" value="S1"/>
    <property type="match status" value="3"/>
</dbReference>
<evidence type="ECO:0000256" key="2">
    <source>
        <dbReference type="ARBA" id="ARBA00022980"/>
    </source>
</evidence>
<dbReference type="PROSITE" id="PS50126">
    <property type="entry name" value="S1"/>
    <property type="match status" value="3"/>
</dbReference>
<feature type="signal peptide" evidence="4">
    <location>
        <begin position="1"/>
        <end position="20"/>
    </location>
</feature>
<evidence type="ECO:0000256" key="3">
    <source>
        <dbReference type="ARBA" id="ARBA00023274"/>
    </source>
</evidence>
<feature type="chain" id="PRO_5035146489" description="S1 motif domain-containing protein" evidence="4">
    <location>
        <begin position="21"/>
        <end position="419"/>
    </location>
</feature>
<keyword evidence="3" id="KW-0687">Ribonucleoprotein</keyword>
<dbReference type="SUPFAM" id="SSF50249">
    <property type="entry name" value="Nucleic acid-binding proteins"/>
    <property type="match status" value="3"/>
</dbReference>
<reference evidence="6" key="1">
    <citation type="submission" date="2021-05" db="EMBL/GenBank/DDBJ databases">
        <title>The genome of the haptophyte Pavlova lutheri (Diacronema luteri, Pavlovales) - a model for lipid biosynthesis in eukaryotic algae.</title>
        <authorList>
            <person name="Hulatt C.J."/>
            <person name="Posewitz M.C."/>
        </authorList>
    </citation>
    <scope>NUCLEOTIDE SEQUENCE</scope>
    <source>
        <strain evidence="6">NIVA-4/92</strain>
    </source>
</reference>
<dbReference type="Gene3D" id="2.40.50.140">
    <property type="entry name" value="Nucleic acid-binding proteins"/>
    <property type="match status" value="3"/>
</dbReference>
<sequence>MRHLATAAACALLLVVGSSAMRAGAPPARSRQASAFRMVTLDAPLRAESMDSMLEMPNKVANRMFNKAKFKMPLNGIEPVGEGDAATDPEILPIIEYEEPLFTYTEFSSQIGGFTKRVSKGDNCTGRVILVNPSGALVDIGTKASALVPNSEASLTPVDDLLTVFELGATYSFEVITSEDENGQLQLSRKRLMHAEAWQKLEAMHAADAEFLATVIAVNRGGAIVLVEGLRAFLPGSHLAGRMATDDMVGEKIPCKFLDLDKENSRVVVSNRRATVEKLMDSIEVGMVVDGVVTAVKPYGVFVSMNGVAGLLHISQISSERVNDLEQVVPIGTKLKCMVVSQDASKGRLALSTKNLEAKPGQMLREPDVVFANADATARAFLAREAAEREAREAAAQDVILGLETALAGSSGDADRAIA</sequence>
<dbReference type="OrthoDB" id="412781at2759"/>
<dbReference type="FunFam" id="2.40.50.140:FF:000103">
    <property type="entry name" value="protein RRP5 homolog"/>
    <property type="match status" value="1"/>
</dbReference>
<keyword evidence="4" id="KW-0732">Signal</keyword>
<comment type="similarity">
    <text evidence="1">Belongs to the bacterial ribosomal protein bS1 family.</text>
</comment>
<proteinExistence type="inferred from homology"/>
<feature type="domain" description="S1 motif" evidence="5">
    <location>
        <begin position="286"/>
        <end position="354"/>
    </location>
</feature>
<feature type="domain" description="S1 motif" evidence="5">
    <location>
        <begin position="208"/>
        <end position="272"/>
    </location>
</feature>
<organism evidence="6 7">
    <name type="scientific">Diacronema lutheri</name>
    <name type="common">Unicellular marine alga</name>
    <name type="synonym">Monochrysis lutheri</name>
    <dbReference type="NCBI Taxonomy" id="2081491"/>
    <lineage>
        <taxon>Eukaryota</taxon>
        <taxon>Haptista</taxon>
        <taxon>Haptophyta</taxon>
        <taxon>Pavlovophyceae</taxon>
        <taxon>Pavlovales</taxon>
        <taxon>Pavlovaceae</taxon>
        <taxon>Diacronema</taxon>
    </lineage>
</organism>
<dbReference type="PANTHER" id="PTHR10724">
    <property type="entry name" value="30S RIBOSOMAL PROTEIN S1"/>
    <property type="match status" value="1"/>
</dbReference>
<name>A0A8J6CFX0_DIALT</name>
<dbReference type="Pfam" id="PF00575">
    <property type="entry name" value="S1"/>
    <property type="match status" value="3"/>
</dbReference>
<evidence type="ECO:0000313" key="7">
    <source>
        <dbReference type="Proteomes" id="UP000751190"/>
    </source>
</evidence>